<gene>
    <name evidence="1" type="ORF">A3B13_03580</name>
</gene>
<proteinExistence type="predicted"/>
<dbReference type="EMBL" id="MHKZ01000005">
    <property type="protein sequence ID" value="OGZ01163.1"/>
    <property type="molecule type" value="Genomic_DNA"/>
</dbReference>
<evidence type="ECO:0000313" key="1">
    <source>
        <dbReference type="EMBL" id="OGZ01163.1"/>
    </source>
</evidence>
<dbReference type="AlphaFoldDB" id="A0A1G2CID5"/>
<dbReference type="Proteomes" id="UP000176287">
    <property type="component" value="Unassembled WGS sequence"/>
</dbReference>
<name>A0A1G2CID5_9BACT</name>
<organism evidence="1 2">
    <name type="scientific">Candidatus Liptonbacteria bacterium RIFCSPLOWO2_01_FULL_45_15</name>
    <dbReference type="NCBI Taxonomy" id="1798649"/>
    <lineage>
        <taxon>Bacteria</taxon>
        <taxon>Candidatus Liptoniibacteriota</taxon>
    </lineage>
</organism>
<sequence length="70" mass="7639">MSTATHETNREIAIYYIATALGIPVADVSGELKIGQWARYITSSIHFRTGLDITVLDFGNVTAGDILKQL</sequence>
<accession>A0A1G2CID5</accession>
<protein>
    <submittedName>
        <fullName evidence="1">Uncharacterized protein</fullName>
    </submittedName>
</protein>
<evidence type="ECO:0000313" key="2">
    <source>
        <dbReference type="Proteomes" id="UP000176287"/>
    </source>
</evidence>
<comment type="caution">
    <text evidence="1">The sequence shown here is derived from an EMBL/GenBank/DDBJ whole genome shotgun (WGS) entry which is preliminary data.</text>
</comment>
<reference evidence="1 2" key="1">
    <citation type="journal article" date="2016" name="Nat. Commun.">
        <title>Thousands of microbial genomes shed light on interconnected biogeochemical processes in an aquifer system.</title>
        <authorList>
            <person name="Anantharaman K."/>
            <person name="Brown C.T."/>
            <person name="Hug L.A."/>
            <person name="Sharon I."/>
            <person name="Castelle C.J."/>
            <person name="Probst A.J."/>
            <person name="Thomas B.C."/>
            <person name="Singh A."/>
            <person name="Wilkins M.J."/>
            <person name="Karaoz U."/>
            <person name="Brodie E.L."/>
            <person name="Williams K.H."/>
            <person name="Hubbard S.S."/>
            <person name="Banfield J.F."/>
        </authorList>
    </citation>
    <scope>NUCLEOTIDE SEQUENCE [LARGE SCALE GENOMIC DNA]</scope>
</reference>